<keyword evidence="2" id="KW-1185">Reference proteome</keyword>
<dbReference type="STRING" id="1159016.SAMN02927937_00436"/>
<dbReference type="RefSeq" id="WP_091095842.1">
    <property type="nucleotide sequence ID" value="NZ_FNXE01000003.1"/>
</dbReference>
<gene>
    <name evidence="1" type="ORF">SAMN02927937_00436</name>
</gene>
<dbReference type="Proteomes" id="UP000199634">
    <property type="component" value="Unassembled WGS sequence"/>
</dbReference>
<organism evidence="1 2">
    <name type="scientific">Paenimyroides marinum</name>
    <dbReference type="NCBI Taxonomy" id="1159016"/>
    <lineage>
        <taxon>Bacteria</taxon>
        <taxon>Pseudomonadati</taxon>
        <taxon>Bacteroidota</taxon>
        <taxon>Flavobacteriia</taxon>
        <taxon>Flavobacteriales</taxon>
        <taxon>Flavobacteriaceae</taxon>
        <taxon>Paenimyroides</taxon>
    </lineage>
</organism>
<dbReference type="AlphaFoldDB" id="A0A1H6JMD4"/>
<dbReference type="EMBL" id="FNXE01000003">
    <property type="protein sequence ID" value="SEH60205.1"/>
    <property type="molecule type" value="Genomic_DNA"/>
</dbReference>
<accession>A0A1H6JMD4</accession>
<evidence type="ECO:0000313" key="1">
    <source>
        <dbReference type="EMBL" id="SEH60205.1"/>
    </source>
</evidence>
<protein>
    <recommendedName>
        <fullName evidence="3">Lipoprotein</fullName>
    </recommendedName>
</protein>
<evidence type="ECO:0000313" key="2">
    <source>
        <dbReference type="Proteomes" id="UP000199634"/>
    </source>
</evidence>
<reference evidence="1 2" key="1">
    <citation type="submission" date="2016-10" db="EMBL/GenBank/DDBJ databases">
        <authorList>
            <person name="de Groot N.N."/>
        </authorList>
    </citation>
    <scope>NUCLEOTIDE SEQUENCE [LARGE SCALE GENOMIC DNA]</scope>
    <source>
        <strain evidence="1 2">CGMCC 1.10825</strain>
    </source>
</reference>
<name>A0A1H6JMD4_9FLAO</name>
<evidence type="ECO:0008006" key="3">
    <source>
        <dbReference type="Google" id="ProtNLM"/>
    </source>
</evidence>
<dbReference type="PROSITE" id="PS51257">
    <property type="entry name" value="PROKAR_LIPOPROTEIN"/>
    <property type="match status" value="1"/>
</dbReference>
<proteinExistence type="predicted"/>
<sequence length="178" mass="21525">MERLNRIGLIIILFTLVSSCSASYKFNREIKKLDKENNLANLKANKKFLKTISQELKNTNHIFYKIRPLYSYNSFEGWNAVIFDEDNHKVYKVDCDNRMQNFRINDTLYDYDEKYNQFVYDLFKNESCDTLQILSKKNTSQFIDETFYDVNLKTKLSRVCKFEEILYFNQLYEEKYGY</sequence>